<dbReference type="EMBL" id="JBHRZH010000047">
    <property type="protein sequence ID" value="MFC3766044.1"/>
    <property type="molecule type" value="Genomic_DNA"/>
</dbReference>
<accession>A0ABV7YPT5</accession>
<gene>
    <name evidence="1" type="ORF">ACFOUW_34785</name>
</gene>
<comment type="caution">
    <text evidence="1">The sequence shown here is derived from an EMBL/GenBank/DDBJ whole genome shotgun (WGS) entry which is preliminary data.</text>
</comment>
<evidence type="ECO:0000313" key="2">
    <source>
        <dbReference type="Proteomes" id="UP001595699"/>
    </source>
</evidence>
<protein>
    <submittedName>
        <fullName evidence="1">Uncharacterized protein</fullName>
    </submittedName>
</protein>
<keyword evidence="2" id="KW-1185">Reference proteome</keyword>
<dbReference type="RefSeq" id="WP_205121730.1">
    <property type="nucleotide sequence ID" value="NZ_JAFBCM010000001.1"/>
</dbReference>
<dbReference type="Proteomes" id="UP001595699">
    <property type="component" value="Unassembled WGS sequence"/>
</dbReference>
<reference evidence="2" key="1">
    <citation type="journal article" date="2019" name="Int. J. Syst. Evol. Microbiol.">
        <title>The Global Catalogue of Microorganisms (GCM) 10K type strain sequencing project: providing services to taxonomists for standard genome sequencing and annotation.</title>
        <authorList>
            <consortium name="The Broad Institute Genomics Platform"/>
            <consortium name="The Broad Institute Genome Sequencing Center for Infectious Disease"/>
            <person name="Wu L."/>
            <person name="Ma J."/>
        </authorList>
    </citation>
    <scope>NUCLEOTIDE SEQUENCE [LARGE SCALE GENOMIC DNA]</scope>
    <source>
        <strain evidence="2">CGMCC 4.7241</strain>
    </source>
</reference>
<evidence type="ECO:0000313" key="1">
    <source>
        <dbReference type="EMBL" id="MFC3766044.1"/>
    </source>
</evidence>
<sequence>MTSSLIFPIGHYLGAFYPSEGAPLDAHIVRVGWRTFKLNAAEQLVVWALSHGLGGGAGMEPWTRVDVENTARASGIGDAPTALDQLIDRELVVEVDPEGDDAIHFAKSFRTRSLLAGLGNAPEDPLSFGLGIPDGRPTVTVPYLMYELWNWGSACDSLWHACEIFAAVGRLNPDVQETFEAEPHLVLVRFLHAVQVLVAHGAVYLDEARQEHVAGSLSETLVDQ</sequence>
<name>A0ABV7YPT5_9ACTN</name>
<proteinExistence type="predicted"/>
<organism evidence="1 2">
    <name type="scientific">Tenggerimyces flavus</name>
    <dbReference type="NCBI Taxonomy" id="1708749"/>
    <lineage>
        <taxon>Bacteria</taxon>
        <taxon>Bacillati</taxon>
        <taxon>Actinomycetota</taxon>
        <taxon>Actinomycetes</taxon>
        <taxon>Propionibacteriales</taxon>
        <taxon>Nocardioidaceae</taxon>
        <taxon>Tenggerimyces</taxon>
    </lineage>
</organism>